<evidence type="ECO:0000259" key="6">
    <source>
        <dbReference type="PROSITE" id="PS51186"/>
    </source>
</evidence>
<comment type="similarity">
    <text evidence="2">Belongs to the histone deacetylase family.</text>
</comment>
<keyword evidence="5" id="KW-0862">Zinc</keyword>
<organism evidence="7 8">
    <name type="scientific">Desulfoferula mesophila</name>
    <dbReference type="NCBI Taxonomy" id="3058419"/>
    <lineage>
        <taxon>Bacteria</taxon>
        <taxon>Pseudomonadati</taxon>
        <taxon>Thermodesulfobacteriota</taxon>
        <taxon>Desulfarculia</taxon>
        <taxon>Desulfarculales</taxon>
        <taxon>Desulfarculaceae</taxon>
        <taxon>Desulfoferula</taxon>
    </lineage>
</organism>
<sequence length="579" mass="64207">MFRIRRINDDLRSIDREAVAQVRSILAGQFPEAPPADNEKISQRLRDALTNRLRYVLLVAEEHRRKVLGFALVAYAPDVKFCYLDYLATSRRLTGGGVGGALYQQVRREATRLEVVGLFMECLPDDPALCPDPEVLKQNRSRLKFYERFGARPIANTAYETPVSPEDDCAPYLVYDPLDRPPDLSLATARKVVRAILERKYGQLCPPSYVKMVVNSFTDDPVRLRPPRYTPAQVAPLQLKSRGLGAIPLVVNREHAIHHVRERGYVEAPARIGAILKELERTSLFEPAPARRFSRDHILAVHDPRFFNYLKKMCGQLKAGESVYPYVFPIRNAARPPKEMPIRAGYYCIDTFTPLNRNAYHAARRAVDCALTAADTLLSGYRAAYALVRPPGHHAERKVFGGFCYFNSAAVAAHYLSAHGKVAVLDIDYHHGNGTQDIFYLRGDVFTASIHGHPSFAYPYFSGFAEETGEGPGLGANYNLPLPEQVDGPAHARALAKAISRIKRFAPDYLVVALGLDPAKGDPTGSWSLKAADFQANGLTLGRLGLPTLVVQEGGYYIRSLGVNARNFFSGLAKGAGLI</sequence>
<dbReference type="InterPro" id="IPR000182">
    <property type="entry name" value="GNAT_dom"/>
</dbReference>
<dbReference type="GO" id="GO:0016747">
    <property type="term" value="F:acyltransferase activity, transferring groups other than amino-acyl groups"/>
    <property type="evidence" value="ECO:0007669"/>
    <property type="project" value="InterPro"/>
</dbReference>
<dbReference type="GO" id="GO:0046872">
    <property type="term" value="F:metal ion binding"/>
    <property type="evidence" value="ECO:0007669"/>
    <property type="project" value="UniProtKB-KW"/>
</dbReference>
<evidence type="ECO:0000256" key="3">
    <source>
        <dbReference type="ARBA" id="ARBA00022723"/>
    </source>
</evidence>
<dbReference type="RefSeq" id="WP_338605227.1">
    <property type="nucleotide sequence ID" value="NZ_AP028679.1"/>
</dbReference>
<keyword evidence="3" id="KW-0479">Metal-binding</keyword>
<accession>A0AAU9F0L3</accession>
<evidence type="ECO:0000256" key="1">
    <source>
        <dbReference type="ARBA" id="ARBA00001947"/>
    </source>
</evidence>
<dbReference type="InterPro" id="IPR016181">
    <property type="entry name" value="Acyl_CoA_acyltransferase"/>
</dbReference>
<evidence type="ECO:0000313" key="7">
    <source>
        <dbReference type="EMBL" id="BEQ13512.1"/>
    </source>
</evidence>
<keyword evidence="8" id="KW-1185">Reference proteome</keyword>
<dbReference type="AlphaFoldDB" id="A0AAU9F0L3"/>
<evidence type="ECO:0000256" key="5">
    <source>
        <dbReference type="ARBA" id="ARBA00022833"/>
    </source>
</evidence>
<reference evidence="8" key="1">
    <citation type="journal article" date="2023" name="Arch. Microbiol.">
        <title>Desulfoferula mesophilus gen. nov. sp. nov., a mesophilic sulfate-reducing bacterium isolated from a brackish lake sediment.</title>
        <authorList>
            <person name="Watanabe T."/>
            <person name="Yabe T."/>
            <person name="Tsuji J.M."/>
            <person name="Fukui M."/>
        </authorList>
    </citation>
    <scope>NUCLEOTIDE SEQUENCE [LARGE SCALE GENOMIC DNA]</scope>
    <source>
        <strain evidence="8">12FAK</strain>
    </source>
</reference>
<dbReference type="GO" id="GO:0004407">
    <property type="term" value="F:histone deacetylase activity"/>
    <property type="evidence" value="ECO:0007669"/>
    <property type="project" value="TreeGrafter"/>
</dbReference>
<dbReference type="PANTHER" id="PTHR10625:SF17">
    <property type="entry name" value="HISTONE DEACETYLASE 8"/>
    <property type="match status" value="1"/>
</dbReference>
<dbReference type="PROSITE" id="PS51186">
    <property type="entry name" value="GNAT"/>
    <property type="match status" value="1"/>
</dbReference>
<proteinExistence type="inferred from homology"/>
<keyword evidence="4" id="KW-0378">Hydrolase</keyword>
<dbReference type="PANTHER" id="PTHR10625">
    <property type="entry name" value="HISTONE DEACETYLASE HDAC1-RELATED"/>
    <property type="match status" value="1"/>
</dbReference>
<gene>
    <name evidence="7" type="ORF">FAK_05780</name>
</gene>
<dbReference type="CDD" id="cd10001">
    <property type="entry name" value="HDAC_classII_APAH"/>
    <property type="match status" value="1"/>
</dbReference>
<dbReference type="SUPFAM" id="SSF52768">
    <property type="entry name" value="Arginase/deacetylase"/>
    <property type="match status" value="1"/>
</dbReference>
<dbReference type="GO" id="GO:0016787">
    <property type="term" value="F:hydrolase activity"/>
    <property type="evidence" value="ECO:0007669"/>
    <property type="project" value="UniProtKB-KW"/>
</dbReference>
<dbReference type="SUPFAM" id="SSF55729">
    <property type="entry name" value="Acyl-CoA N-acyltransferases (Nat)"/>
    <property type="match status" value="1"/>
</dbReference>
<protein>
    <recommendedName>
        <fullName evidence="6">N-acetyltransferase domain-containing protein</fullName>
    </recommendedName>
</protein>
<dbReference type="Gene3D" id="3.40.630.30">
    <property type="match status" value="1"/>
</dbReference>
<evidence type="ECO:0000256" key="2">
    <source>
        <dbReference type="ARBA" id="ARBA00005947"/>
    </source>
</evidence>
<feature type="domain" description="N-acetyltransferase" evidence="6">
    <location>
        <begin position="9"/>
        <end position="179"/>
    </location>
</feature>
<dbReference type="InterPro" id="IPR037138">
    <property type="entry name" value="His_deacetylse_dom_sf"/>
</dbReference>
<comment type="cofactor">
    <cofactor evidence="1">
        <name>Zn(2+)</name>
        <dbReference type="ChEBI" id="CHEBI:29105"/>
    </cofactor>
</comment>
<dbReference type="GO" id="GO:0040029">
    <property type="term" value="P:epigenetic regulation of gene expression"/>
    <property type="evidence" value="ECO:0007669"/>
    <property type="project" value="TreeGrafter"/>
</dbReference>
<dbReference type="InterPro" id="IPR023696">
    <property type="entry name" value="Ureohydrolase_dom_sf"/>
</dbReference>
<evidence type="ECO:0000313" key="8">
    <source>
        <dbReference type="Proteomes" id="UP001366166"/>
    </source>
</evidence>
<dbReference type="Proteomes" id="UP001366166">
    <property type="component" value="Chromosome"/>
</dbReference>
<evidence type="ECO:0000256" key="4">
    <source>
        <dbReference type="ARBA" id="ARBA00022801"/>
    </source>
</evidence>
<dbReference type="Pfam" id="PF00850">
    <property type="entry name" value="Hist_deacetyl"/>
    <property type="match status" value="1"/>
</dbReference>
<dbReference type="InterPro" id="IPR000286">
    <property type="entry name" value="HDACs"/>
</dbReference>
<name>A0AAU9F0L3_9BACT</name>
<dbReference type="PRINTS" id="PR01270">
    <property type="entry name" value="HDASUPER"/>
</dbReference>
<dbReference type="InterPro" id="IPR023801">
    <property type="entry name" value="His_deacetylse_dom"/>
</dbReference>
<dbReference type="Pfam" id="PF00583">
    <property type="entry name" value="Acetyltransf_1"/>
    <property type="match status" value="1"/>
</dbReference>
<dbReference type="EMBL" id="AP028679">
    <property type="protein sequence ID" value="BEQ13512.1"/>
    <property type="molecule type" value="Genomic_DNA"/>
</dbReference>
<dbReference type="Gene3D" id="3.40.800.20">
    <property type="entry name" value="Histone deacetylase domain"/>
    <property type="match status" value="1"/>
</dbReference>
<dbReference type="KEGG" id="dmp:FAK_05780"/>